<keyword evidence="1" id="KW-0812">Transmembrane</keyword>
<organism evidence="3 4">
    <name type="scientific">Candidatus Uhrbacteria bacterium CG_4_9_14_0_2_um_filter_41_50</name>
    <dbReference type="NCBI Taxonomy" id="1975031"/>
    <lineage>
        <taxon>Bacteria</taxon>
        <taxon>Candidatus Uhriibacteriota</taxon>
    </lineage>
</organism>
<protein>
    <recommendedName>
        <fullName evidence="2">DUF5667 domain-containing protein</fullName>
    </recommendedName>
</protein>
<proteinExistence type="predicted"/>
<evidence type="ECO:0000256" key="1">
    <source>
        <dbReference type="SAM" id="Phobius"/>
    </source>
</evidence>
<dbReference type="EMBL" id="PFSI01000050">
    <property type="protein sequence ID" value="PJC24340.1"/>
    <property type="molecule type" value="Genomic_DNA"/>
</dbReference>
<evidence type="ECO:0000259" key="2">
    <source>
        <dbReference type="Pfam" id="PF18915"/>
    </source>
</evidence>
<comment type="caution">
    <text evidence="3">The sequence shown here is derived from an EMBL/GenBank/DDBJ whole genome shotgun (WGS) entry which is preliminary data.</text>
</comment>
<reference evidence="4" key="1">
    <citation type="submission" date="2017-09" db="EMBL/GenBank/DDBJ databases">
        <title>Depth-based differentiation of microbial function through sediment-hosted aquifers and enrichment of novel symbionts in the deep terrestrial subsurface.</title>
        <authorList>
            <person name="Probst A.J."/>
            <person name="Ladd B."/>
            <person name="Jarett J.K."/>
            <person name="Geller-Mcgrath D.E."/>
            <person name="Sieber C.M.K."/>
            <person name="Emerson J.B."/>
            <person name="Anantharaman K."/>
            <person name="Thomas B.C."/>
            <person name="Malmstrom R."/>
            <person name="Stieglmeier M."/>
            <person name="Klingl A."/>
            <person name="Woyke T."/>
            <person name="Ryan C.M."/>
            <person name="Banfield J.F."/>
        </authorList>
    </citation>
    <scope>NUCLEOTIDE SEQUENCE [LARGE SCALE GENOMIC DNA]</scope>
</reference>
<feature type="domain" description="DUF5667" evidence="2">
    <location>
        <begin position="91"/>
        <end position="185"/>
    </location>
</feature>
<keyword evidence="1" id="KW-0472">Membrane</keyword>
<dbReference type="Proteomes" id="UP000230251">
    <property type="component" value="Unassembled WGS sequence"/>
</dbReference>
<accession>A0A2M8ENM7</accession>
<evidence type="ECO:0000313" key="3">
    <source>
        <dbReference type="EMBL" id="PJC24340.1"/>
    </source>
</evidence>
<evidence type="ECO:0000313" key="4">
    <source>
        <dbReference type="Proteomes" id="UP000230251"/>
    </source>
</evidence>
<keyword evidence="1" id="KW-1133">Transmembrane helix</keyword>
<feature type="transmembrane region" description="Helical" evidence="1">
    <location>
        <begin position="63"/>
        <end position="82"/>
    </location>
</feature>
<dbReference type="Pfam" id="PF18915">
    <property type="entry name" value="DUF5667"/>
    <property type="match status" value="1"/>
</dbReference>
<gene>
    <name evidence="3" type="ORF">CO057_03375</name>
</gene>
<dbReference type="AlphaFoldDB" id="A0A2M8ENM7"/>
<sequence>MSKNCIEQLKALKTHPQAGWVQDVVATDSKNHLMKAIRNHGEQAELVPLSTAGYIRFTVLNSVVRPMGVSAAIFVLIIGGWMTTVSAASNSVPGDALYGLKLVTERAQLTISSLDRRAVLHTEFAERRLHEVVALDVNSEYLDSTWEAFRTEMKMAGDELAQLQAEGGNNVISVASTIDQKIDDLNNGLSQLPGNENTVETKKVAQEVSNSAVGVLVEQHEVAESEDSDRALSQSFKDQYNDLMGRQAFDLGRIAVIKNAVNSDAVSSAVLGSENLISLEFLVKDATDSVSEAMNLAAVGGYRAAFELMNEADNTLLDIEARLAVMEFAVTNELNAVDNQISDYVDTQAIIEEPVQ</sequence>
<name>A0A2M8ENM7_9BACT</name>
<dbReference type="InterPro" id="IPR043725">
    <property type="entry name" value="DUF5667"/>
</dbReference>